<feature type="region of interest" description="Disordered" evidence="1">
    <location>
        <begin position="139"/>
        <end position="260"/>
    </location>
</feature>
<dbReference type="Gene3D" id="3.40.50.410">
    <property type="entry name" value="von Willebrand factor, type A domain"/>
    <property type="match status" value="1"/>
</dbReference>
<dbReference type="RefSeq" id="WP_077112138.1">
    <property type="nucleotide sequence ID" value="NZ_JAFBFH010000012.1"/>
</dbReference>
<dbReference type="PROSITE" id="PS50234">
    <property type="entry name" value="VWFA"/>
    <property type="match status" value="1"/>
</dbReference>
<protein>
    <submittedName>
        <fullName evidence="3">Mg-chelatase subunit ChlD</fullName>
    </submittedName>
</protein>
<evidence type="ECO:0000259" key="2">
    <source>
        <dbReference type="PROSITE" id="PS50234"/>
    </source>
</evidence>
<dbReference type="InterPro" id="IPR036465">
    <property type="entry name" value="vWFA_dom_sf"/>
</dbReference>
<dbReference type="InterPro" id="IPR050525">
    <property type="entry name" value="ECM_Assembly_Org"/>
</dbReference>
<dbReference type="SUPFAM" id="SSF53300">
    <property type="entry name" value="vWA-like"/>
    <property type="match status" value="1"/>
</dbReference>
<accession>A0ABS2R683</accession>
<evidence type="ECO:0000313" key="3">
    <source>
        <dbReference type="EMBL" id="MBM7715165.1"/>
    </source>
</evidence>
<dbReference type="Pfam" id="PF00092">
    <property type="entry name" value="VWA"/>
    <property type="match status" value="1"/>
</dbReference>
<comment type="caution">
    <text evidence="3">The sequence shown here is derived from an EMBL/GenBank/DDBJ whole genome shotgun (WGS) entry which is preliminary data.</text>
</comment>
<name>A0ABS2R683_9BACI</name>
<reference evidence="3 4" key="1">
    <citation type="submission" date="2021-01" db="EMBL/GenBank/DDBJ databases">
        <title>Genomic Encyclopedia of Type Strains, Phase IV (KMG-IV): sequencing the most valuable type-strain genomes for metagenomic binning, comparative biology and taxonomic classification.</title>
        <authorList>
            <person name="Goeker M."/>
        </authorList>
    </citation>
    <scope>NUCLEOTIDE SEQUENCE [LARGE SCALE GENOMIC DNA]</scope>
    <source>
        <strain evidence="3 4">DSM 105453</strain>
    </source>
</reference>
<dbReference type="InterPro" id="IPR002035">
    <property type="entry name" value="VWF_A"/>
</dbReference>
<dbReference type="PANTHER" id="PTHR24020:SF20">
    <property type="entry name" value="PH DOMAIN-CONTAINING PROTEIN"/>
    <property type="match status" value="1"/>
</dbReference>
<dbReference type="CDD" id="cd00198">
    <property type="entry name" value="vWFA"/>
    <property type="match status" value="1"/>
</dbReference>
<feature type="compositionally biased region" description="Basic and acidic residues" evidence="1">
    <location>
        <begin position="187"/>
        <end position="235"/>
    </location>
</feature>
<feature type="compositionally biased region" description="Polar residues" evidence="1">
    <location>
        <begin position="143"/>
        <end position="157"/>
    </location>
</feature>
<evidence type="ECO:0000313" key="4">
    <source>
        <dbReference type="Proteomes" id="UP000823485"/>
    </source>
</evidence>
<organism evidence="3 4">
    <name type="scientific">Siminovitchia thermophila</name>
    <dbReference type="NCBI Taxonomy" id="1245522"/>
    <lineage>
        <taxon>Bacteria</taxon>
        <taxon>Bacillati</taxon>
        <taxon>Bacillota</taxon>
        <taxon>Bacilli</taxon>
        <taxon>Bacillales</taxon>
        <taxon>Bacillaceae</taxon>
        <taxon>Siminovitchia</taxon>
    </lineage>
</organism>
<feature type="domain" description="VWFA" evidence="2">
    <location>
        <begin position="294"/>
        <end position="403"/>
    </location>
</feature>
<gene>
    <name evidence="3" type="ORF">JOC94_002137</name>
</gene>
<evidence type="ECO:0000256" key="1">
    <source>
        <dbReference type="SAM" id="MobiDB-lite"/>
    </source>
</evidence>
<dbReference type="PANTHER" id="PTHR24020">
    <property type="entry name" value="COLLAGEN ALPHA"/>
    <property type="match status" value="1"/>
</dbReference>
<dbReference type="SMART" id="SM00327">
    <property type="entry name" value="VWA"/>
    <property type="match status" value="1"/>
</dbReference>
<dbReference type="EMBL" id="JAFBFH010000012">
    <property type="protein sequence ID" value="MBM7715165.1"/>
    <property type="molecule type" value="Genomic_DNA"/>
</dbReference>
<keyword evidence="4" id="KW-1185">Reference proteome</keyword>
<dbReference type="Proteomes" id="UP000823485">
    <property type="component" value="Unassembled WGS sequence"/>
</dbReference>
<proteinExistence type="predicted"/>
<sequence>MTKLRGFSILFSMLLILQLLVPIPTTFANPALGAGHGESNGRIEVKKVDQSKEAIKWHVVMNASGQENNGIGAKISFSPGLTHGSITEIQNVEIKKTADGYDIKTPAGSEAFELELVTNIKDSKQTIYEVQALATFPDGQFEASDQTTLPRESSEGSVINDDGQVAEEEKPANQNQEKPTTPDQDSSDQKKESNEAGKETEHEKPKVENSPPEEKPKIENSGPEEKDVKQIEGKPHPPFLSTARPSALAGMQSGSEWPAPGSLKLMKDATPTGTYAEWEVELAIEGKNVKTSSDIVLVLDKSNSMGLGRRLSKAKQAANEFVDNLLLEGSSTRIALVSFNHQATINQDFSGYSNKRQLKNAINGVWPSGGTNIQAGLHQAQTMLARSSADQKVIVVLSDGEPTYSFQASNASAYSWPGNKYRFILSNFDYNTIIGSGGATI</sequence>
<feature type="compositionally biased region" description="Polar residues" evidence="1">
    <location>
        <begin position="172"/>
        <end position="184"/>
    </location>
</feature>